<feature type="compositionally biased region" description="Polar residues" evidence="1">
    <location>
        <begin position="172"/>
        <end position="183"/>
    </location>
</feature>
<dbReference type="OrthoDB" id="2679469at2759"/>
<name>F8PEM0_SERL9</name>
<dbReference type="RefSeq" id="XP_007324844.1">
    <property type="nucleotide sequence ID" value="XM_007324782.1"/>
</dbReference>
<evidence type="ECO:0000256" key="1">
    <source>
        <dbReference type="SAM" id="MobiDB-lite"/>
    </source>
</evidence>
<feature type="region of interest" description="Disordered" evidence="1">
    <location>
        <begin position="172"/>
        <end position="200"/>
    </location>
</feature>
<gene>
    <name evidence="2" type="ORF">SERLADRAFT_444135</name>
</gene>
<sequence length="292" mass="31980">MSKFNFPPPNEVFQGMAQDEGEMERLWNFLNDPLEVPPALTISGNNGFWRNKLEDRTSYVLDADLDDPWSMHEHPPATSPLPDTQANSTSNQSATVKPDVSVNPSDTLSPPDPSGMSPPLDPSGTLPLTDLLQGAPKKAFNIFSGASGASIPLIDRATLPSGSVHPIEGQLAQGNSATWASRNPTRRTLPVRPPPQPLTDAAKASRSIVRKVKNNMLKKLNEDIITFVKEQNNKITDIAKNHDVKVEKVKNMVIAYTHYTKAQKLQLHNAILHAKALEINPSTVTHEVLNNV</sequence>
<organism>
    <name type="scientific">Serpula lacrymans var. lacrymans (strain S7.9)</name>
    <name type="common">Dry rot fungus</name>
    <dbReference type="NCBI Taxonomy" id="578457"/>
    <lineage>
        <taxon>Eukaryota</taxon>
        <taxon>Fungi</taxon>
        <taxon>Dikarya</taxon>
        <taxon>Basidiomycota</taxon>
        <taxon>Agaricomycotina</taxon>
        <taxon>Agaricomycetes</taxon>
        <taxon>Agaricomycetidae</taxon>
        <taxon>Boletales</taxon>
        <taxon>Coniophorineae</taxon>
        <taxon>Serpulaceae</taxon>
        <taxon>Serpula</taxon>
    </lineage>
</organism>
<protein>
    <submittedName>
        <fullName evidence="2">Uncharacterized protein</fullName>
    </submittedName>
</protein>
<dbReference type="EMBL" id="GL945450">
    <property type="protein sequence ID" value="EGO18416.1"/>
    <property type="molecule type" value="Genomic_DNA"/>
</dbReference>
<evidence type="ECO:0000313" key="2">
    <source>
        <dbReference type="EMBL" id="EGO18416.1"/>
    </source>
</evidence>
<dbReference type="Proteomes" id="UP000008064">
    <property type="component" value="Unassembled WGS sequence"/>
</dbReference>
<feature type="compositionally biased region" description="Polar residues" evidence="1">
    <location>
        <begin position="81"/>
        <end position="95"/>
    </location>
</feature>
<dbReference type="GeneID" id="18816060"/>
<dbReference type="AlphaFoldDB" id="F8PEM0"/>
<dbReference type="KEGG" id="sla:SERLADRAFT_444135"/>
<reference evidence="2" key="1">
    <citation type="submission" date="2011-04" db="EMBL/GenBank/DDBJ databases">
        <title>Evolution of plant cell wall degrading machinery underlies the functional diversity of forest fungi.</title>
        <authorList>
            <consortium name="US DOE Joint Genome Institute (JGI-PGF)"/>
            <person name="Eastwood D.C."/>
            <person name="Floudas D."/>
            <person name="Binder M."/>
            <person name="Majcherczyk A."/>
            <person name="Schneider P."/>
            <person name="Aerts A."/>
            <person name="Asiegbu F.O."/>
            <person name="Baker S.E."/>
            <person name="Barry K."/>
            <person name="Bendiksby M."/>
            <person name="Blumentritt M."/>
            <person name="Coutinho P.M."/>
            <person name="Cullen D."/>
            <person name="Cullen D."/>
            <person name="Gathman A."/>
            <person name="Goodell B."/>
            <person name="Henrissat B."/>
            <person name="Ihrmark K."/>
            <person name="Kauserud H."/>
            <person name="Kohler A."/>
            <person name="LaButti K."/>
            <person name="Lapidus A."/>
            <person name="Lavin J.L."/>
            <person name="Lee Y.-H."/>
            <person name="Lindquist E."/>
            <person name="Lilly W."/>
            <person name="Lucas S."/>
            <person name="Morin E."/>
            <person name="Murat C."/>
            <person name="Oguiza J.A."/>
            <person name="Park J."/>
            <person name="Pisabarro A.G."/>
            <person name="Riley R."/>
            <person name="Rosling A."/>
            <person name="Salamov A."/>
            <person name="Schmidt O."/>
            <person name="Schmutz J."/>
            <person name="Skrede I."/>
            <person name="Stenlid J."/>
            <person name="Wiebenga A."/>
            <person name="Xie X."/>
            <person name="Kues U."/>
            <person name="Hibbett D.S."/>
            <person name="Hoffmeister D."/>
            <person name="Hogberg N."/>
            <person name="Martin F."/>
            <person name="Grigoriev I.V."/>
            <person name="Watkinson S.C."/>
        </authorList>
    </citation>
    <scope>NUCLEOTIDE SEQUENCE</scope>
    <source>
        <strain evidence="2">S7.9</strain>
    </source>
</reference>
<feature type="region of interest" description="Disordered" evidence="1">
    <location>
        <begin position="70"/>
        <end position="130"/>
    </location>
</feature>
<proteinExistence type="predicted"/>
<accession>F8PEM0</accession>
<dbReference type="HOGENOM" id="CLU_953627_0_0_1"/>